<proteinExistence type="predicted"/>
<sequence>MHLHCAPAPPLPTTGGGVQR</sequence>
<name>A0A0E9T5L1_ANGAN</name>
<dbReference type="AlphaFoldDB" id="A0A0E9T5L1"/>
<feature type="region of interest" description="Disordered" evidence="1">
    <location>
        <begin position="1"/>
        <end position="20"/>
    </location>
</feature>
<organism evidence="2">
    <name type="scientific">Anguilla anguilla</name>
    <name type="common">European freshwater eel</name>
    <name type="synonym">Muraena anguilla</name>
    <dbReference type="NCBI Taxonomy" id="7936"/>
    <lineage>
        <taxon>Eukaryota</taxon>
        <taxon>Metazoa</taxon>
        <taxon>Chordata</taxon>
        <taxon>Craniata</taxon>
        <taxon>Vertebrata</taxon>
        <taxon>Euteleostomi</taxon>
        <taxon>Actinopterygii</taxon>
        <taxon>Neopterygii</taxon>
        <taxon>Teleostei</taxon>
        <taxon>Anguilliformes</taxon>
        <taxon>Anguillidae</taxon>
        <taxon>Anguilla</taxon>
    </lineage>
</organism>
<reference evidence="2" key="2">
    <citation type="journal article" date="2015" name="Fish Shellfish Immunol.">
        <title>Early steps in the European eel (Anguilla anguilla)-Vibrio vulnificus interaction in the gills: Role of the RtxA13 toxin.</title>
        <authorList>
            <person name="Callol A."/>
            <person name="Pajuelo D."/>
            <person name="Ebbesson L."/>
            <person name="Teles M."/>
            <person name="MacKenzie S."/>
            <person name="Amaro C."/>
        </authorList>
    </citation>
    <scope>NUCLEOTIDE SEQUENCE</scope>
</reference>
<dbReference type="EMBL" id="GBXM01059626">
    <property type="protein sequence ID" value="JAH48951.1"/>
    <property type="molecule type" value="Transcribed_RNA"/>
</dbReference>
<protein>
    <submittedName>
        <fullName evidence="2">Uncharacterized protein</fullName>
    </submittedName>
</protein>
<accession>A0A0E9T5L1</accession>
<reference evidence="2" key="1">
    <citation type="submission" date="2014-11" db="EMBL/GenBank/DDBJ databases">
        <authorList>
            <person name="Amaro Gonzalez C."/>
        </authorList>
    </citation>
    <scope>NUCLEOTIDE SEQUENCE</scope>
</reference>
<evidence type="ECO:0000313" key="2">
    <source>
        <dbReference type="EMBL" id="JAH48951.1"/>
    </source>
</evidence>
<evidence type="ECO:0000256" key="1">
    <source>
        <dbReference type="SAM" id="MobiDB-lite"/>
    </source>
</evidence>